<comment type="similarity">
    <text evidence="1 4">Belongs to the D-isomer specific 2-hydroxyacid dehydrogenase family.</text>
</comment>
<proteinExistence type="inferred from homology"/>
<evidence type="ECO:0000259" key="6">
    <source>
        <dbReference type="Pfam" id="PF02826"/>
    </source>
</evidence>
<protein>
    <recommendedName>
        <fullName evidence="9">Glycerate dehydrogenase</fullName>
    </recommendedName>
</protein>
<sequence length="364" mass="39665">MATNTNGEQEWSLQTPPPLPPGYEKHHIVFLEAVHLPLAELPFPHTIDIHQHTTADQIAERIKNATIVISNVADVKPSDMDNAPHLQLLAILATGMGWVDKPYCAKRGITVVNAPSANIPAVSEHFLGLYFASRKRIGVVDEIVHTSDEWVKTNSLTKRVWPEGPPLGCSEETLGIVGYGALGKRVEGLCNALGFGEVLIAERKGAKEIREGRIGFEELIKRSTTFCIVCPREPDTIDLIGEEELKMMRPDALLINIARGGIVNEAALAKALKEGRIFGAATDVLDNEPGGPGTTPLLPDVEKGEEEVPNLIVTSHVAWFSQSTIAKLQGINRDAMTAFVDGRMYDPSVRACVAVHDGKIWKQT</sequence>
<dbReference type="EMBL" id="JAKLMC020000005">
    <property type="protein sequence ID" value="KAK5956090.1"/>
    <property type="molecule type" value="Genomic_DNA"/>
</dbReference>
<dbReference type="Pfam" id="PF00389">
    <property type="entry name" value="2-Hacid_dh"/>
    <property type="match status" value="1"/>
</dbReference>
<evidence type="ECO:0000256" key="1">
    <source>
        <dbReference type="ARBA" id="ARBA00005854"/>
    </source>
</evidence>
<gene>
    <name evidence="7" type="ORF">OHC33_002663</name>
</gene>
<dbReference type="GO" id="GO:0016616">
    <property type="term" value="F:oxidoreductase activity, acting on the CH-OH group of donors, NAD or NADP as acceptor"/>
    <property type="evidence" value="ECO:0007669"/>
    <property type="project" value="InterPro"/>
</dbReference>
<dbReference type="PANTHER" id="PTHR43761">
    <property type="entry name" value="D-ISOMER SPECIFIC 2-HYDROXYACID DEHYDROGENASE FAMILY PROTEIN (AFU_ORTHOLOGUE AFUA_1G13630)"/>
    <property type="match status" value="1"/>
</dbReference>
<evidence type="ECO:0000313" key="7">
    <source>
        <dbReference type="EMBL" id="KAK5956090.1"/>
    </source>
</evidence>
<feature type="domain" description="D-isomer specific 2-hydroxyacid dehydrogenase NAD-binding" evidence="6">
    <location>
        <begin position="148"/>
        <end position="318"/>
    </location>
</feature>
<dbReference type="PROSITE" id="PS00671">
    <property type="entry name" value="D_2_HYDROXYACID_DH_3"/>
    <property type="match status" value="1"/>
</dbReference>
<comment type="caution">
    <text evidence="7">The sequence shown here is derived from an EMBL/GenBank/DDBJ whole genome shotgun (WGS) entry which is preliminary data.</text>
</comment>
<dbReference type="GO" id="GO:0051287">
    <property type="term" value="F:NAD binding"/>
    <property type="evidence" value="ECO:0007669"/>
    <property type="project" value="InterPro"/>
</dbReference>
<evidence type="ECO:0008006" key="9">
    <source>
        <dbReference type="Google" id="ProtNLM"/>
    </source>
</evidence>
<evidence type="ECO:0000256" key="3">
    <source>
        <dbReference type="ARBA" id="ARBA00023027"/>
    </source>
</evidence>
<evidence type="ECO:0000256" key="4">
    <source>
        <dbReference type="RuleBase" id="RU003719"/>
    </source>
</evidence>
<dbReference type="Pfam" id="PF02826">
    <property type="entry name" value="2-Hacid_dh_C"/>
    <property type="match status" value="1"/>
</dbReference>
<dbReference type="SUPFAM" id="SSF52283">
    <property type="entry name" value="Formate/glycerate dehydrogenase catalytic domain-like"/>
    <property type="match status" value="1"/>
</dbReference>
<keyword evidence="8" id="KW-1185">Reference proteome</keyword>
<feature type="domain" description="D-isomer specific 2-hydroxyacid dehydrogenase catalytic" evidence="5">
    <location>
        <begin position="46"/>
        <end position="342"/>
    </location>
</feature>
<dbReference type="SUPFAM" id="SSF51735">
    <property type="entry name" value="NAD(P)-binding Rossmann-fold domains"/>
    <property type="match status" value="1"/>
</dbReference>
<dbReference type="InterPro" id="IPR050418">
    <property type="entry name" value="D-iso_2-hydroxyacid_DH_PdxB"/>
</dbReference>
<dbReference type="InterPro" id="IPR036291">
    <property type="entry name" value="NAD(P)-bd_dom_sf"/>
</dbReference>
<evidence type="ECO:0000313" key="8">
    <source>
        <dbReference type="Proteomes" id="UP001316803"/>
    </source>
</evidence>
<dbReference type="Gene3D" id="3.40.50.720">
    <property type="entry name" value="NAD(P)-binding Rossmann-like Domain"/>
    <property type="match status" value="2"/>
</dbReference>
<evidence type="ECO:0000259" key="5">
    <source>
        <dbReference type="Pfam" id="PF00389"/>
    </source>
</evidence>
<organism evidence="7 8">
    <name type="scientific">Knufia fluminis</name>
    <dbReference type="NCBI Taxonomy" id="191047"/>
    <lineage>
        <taxon>Eukaryota</taxon>
        <taxon>Fungi</taxon>
        <taxon>Dikarya</taxon>
        <taxon>Ascomycota</taxon>
        <taxon>Pezizomycotina</taxon>
        <taxon>Eurotiomycetes</taxon>
        <taxon>Chaetothyriomycetidae</taxon>
        <taxon>Chaetothyriales</taxon>
        <taxon>Trichomeriaceae</taxon>
        <taxon>Knufia</taxon>
    </lineage>
</organism>
<dbReference type="InterPro" id="IPR029753">
    <property type="entry name" value="D-isomer_DH_CS"/>
</dbReference>
<dbReference type="InterPro" id="IPR006139">
    <property type="entry name" value="D-isomer_2_OHA_DH_cat_dom"/>
</dbReference>
<evidence type="ECO:0000256" key="2">
    <source>
        <dbReference type="ARBA" id="ARBA00023002"/>
    </source>
</evidence>
<reference evidence="7 8" key="1">
    <citation type="submission" date="2022-12" db="EMBL/GenBank/DDBJ databases">
        <title>Genomic features and morphological characterization of a novel Knufia sp. strain isolated from spacecraft assembly facility.</title>
        <authorList>
            <person name="Teixeira M."/>
            <person name="Chander A.M."/>
            <person name="Stajich J.E."/>
            <person name="Venkateswaran K."/>
        </authorList>
    </citation>
    <scope>NUCLEOTIDE SEQUENCE [LARGE SCALE GENOMIC DNA]</scope>
    <source>
        <strain evidence="7 8">FJI-L2-BK-P2</strain>
    </source>
</reference>
<keyword evidence="3" id="KW-0520">NAD</keyword>
<dbReference type="InterPro" id="IPR006140">
    <property type="entry name" value="D-isomer_DH_NAD-bd"/>
</dbReference>
<dbReference type="PANTHER" id="PTHR43761:SF1">
    <property type="entry name" value="D-ISOMER SPECIFIC 2-HYDROXYACID DEHYDROGENASE CATALYTIC DOMAIN-CONTAINING PROTEIN-RELATED"/>
    <property type="match status" value="1"/>
</dbReference>
<name>A0AAN8IAV6_9EURO</name>
<keyword evidence="2 4" id="KW-0560">Oxidoreductase</keyword>
<dbReference type="AlphaFoldDB" id="A0AAN8IAV6"/>
<accession>A0AAN8IAV6</accession>
<dbReference type="Proteomes" id="UP001316803">
    <property type="component" value="Unassembled WGS sequence"/>
</dbReference>